<dbReference type="PROSITE" id="PS50109">
    <property type="entry name" value="HIS_KIN"/>
    <property type="match status" value="1"/>
</dbReference>
<dbReference type="Pfam" id="PF00512">
    <property type="entry name" value="HisKA"/>
    <property type="match status" value="1"/>
</dbReference>
<dbReference type="InterPro" id="IPR014729">
    <property type="entry name" value="Rossmann-like_a/b/a_fold"/>
</dbReference>
<dbReference type="Pfam" id="PF13493">
    <property type="entry name" value="DUF4118"/>
    <property type="match status" value="1"/>
</dbReference>
<dbReference type="GO" id="GO:0005524">
    <property type="term" value="F:ATP binding"/>
    <property type="evidence" value="ECO:0007669"/>
    <property type="project" value="UniProtKB-KW"/>
</dbReference>
<dbReference type="FunFam" id="3.40.50.300:FF:000483">
    <property type="entry name" value="Sensor histidine kinase KdpD"/>
    <property type="match status" value="1"/>
</dbReference>
<dbReference type="Gene3D" id="3.30.450.40">
    <property type="match status" value="1"/>
</dbReference>
<gene>
    <name evidence="14" type="ORF">RLDS_13095</name>
</gene>
<protein>
    <recommendedName>
        <fullName evidence="3">histidine kinase</fullName>
        <ecNumber evidence="3">2.7.13.3</ecNumber>
    </recommendedName>
</protein>
<evidence type="ECO:0000256" key="12">
    <source>
        <dbReference type="ARBA" id="ARBA00023136"/>
    </source>
</evidence>
<dbReference type="GO" id="GO:0005886">
    <property type="term" value="C:plasma membrane"/>
    <property type="evidence" value="ECO:0007669"/>
    <property type="project" value="TreeGrafter"/>
</dbReference>
<keyword evidence="6" id="KW-0812">Transmembrane</keyword>
<dbReference type="PANTHER" id="PTHR45569:SF1">
    <property type="entry name" value="SENSOR PROTEIN KDPD"/>
    <property type="match status" value="1"/>
</dbReference>
<dbReference type="InterPro" id="IPR003594">
    <property type="entry name" value="HATPase_dom"/>
</dbReference>
<dbReference type="InterPro" id="IPR003018">
    <property type="entry name" value="GAF"/>
</dbReference>
<dbReference type="AlphaFoldDB" id="T0HE69"/>
<dbReference type="SUPFAM" id="SSF47384">
    <property type="entry name" value="Homodimeric domain of signal transducing histidine kinase"/>
    <property type="match status" value="1"/>
</dbReference>
<keyword evidence="5" id="KW-0808">Transferase</keyword>
<keyword evidence="7" id="KW-0547">Nucleotide-binding</keyword>
<keyword evidence="8" id="KW-0418">Kinase</keyword>
<dbReference type="Gene3D" id="1.10.287.130">
    <property type="match status" value="1"/>
</dbReference>
<evidence type="ECO:0000256" key="7">
    <source>
        <dbReference type="ARBA" id="ARBA00022741"/>
    </source>
</evidence>
<dbReference type="InterPro" id="IPR004358">
    <property type="entry name" value="Sig_transdc_His_kin-like_C"/>
</dbReference>
<dbReference type="PRINTS" id="PR00344">
    <property type="entry name" value="BCTRLSENSOR"/>
</dbReference>
<evidence type="ECO:0000256" key="11">
    <source>
        <dbReference type="ARBA" id="ARBA00023012"/>
    </source>
</evidence>
<keyword evidence="11" id="KW-0902">Two-component regulatory system</keyword>
<dbReference type="InterPro" id="IPR036097">
    <property type="entry name" value="HisK_dim/P_sf"/>
</dbReference>
<dbReference type="InterPro" id="IPR005467">
    <property type="entry name" value="His_kinase_dom"/>
</dbReference>
<evidence type="ECO:0000256" key="1">
    <source>
        <dbReference type="ARBA" id="ARBA00000085"/>
    </source>
</evidence>
<dbReference type="CDD" id="cd00075">
    <property type="entry name" value="HATPase"/>
    <property type="match status" value="1"/>
</dbReference>
<dbReference type="InterPro" id="IPR003852">
    <property type="entry name" value="Sig_transdc_His_kinase_KdpD_N"/>
</dbReference>
<keyword evidence="4" id="KW-0597">Phosphoprotein</keyword>
<dbReference type="CDD" id="cd00082">
    <property type="entry name" value="HisKA"/>
    <property type="match status" value="1"/>
</dbReference>
<dbReference type="InterPro" id="IPR025201">
    <property type="entry name" value="KdpD_TM"/>
</dbReference>
<evidence type="ECO:0000259" key="13">
    <source>
        <dbReference type="PROSITE" id="PS50109"/>
    </source>
</evidence>
<evidence type="ECO:0000256" key="6">
    <source>
        <dbReference type="ARBA" id="ARBA00022692"/>
    </source>
</evidence>
<evidence type="ECO:0000256" key="8">
    <source>
        <dbReference type="ARBA" id="ARBA00022777"/>
    </source>
</evidence>
<dbReference type="SUPFAM" id="SSF55874">
    <property type="entry name" value="ATPase domain of HSP90 chaperone/DNA topoisomerase II/histidine kinase"/>
    <property type="match status" value="1"/>
</dbReference>
<dbReference type="Gene3D" id="3.30.565.10">
    <property type="entry name" value="Histidine kinase-like ATPase, C-terminal domain"/>
    <property type="match status" value="1"/>
</dbReference>
<dbReference type="InterPro" id="IPR036890">
    <property type="entry name" value="HATPase_C_sf"/>
</dbReference>
<evidence type="ECO:0000313" key="15">
    <source>
        <dbReference type="Proteomes" id="UP000015531"/>
    </source>
</evidence>
<evidence type="ECO:0000256" key="10">
    <source>
        <dbReference type="ARBA" id="ARBA00022989"/>
    </source>
</evidence>
<dbReference type="SUPFAM" id="SSF52402">
    <property type="entry name" value="Adenine nucleotide alpha hydrolases-like"/>
    <property type="match status" value="1"/>
</dbReference>
<keyword evidence="10" id="KW-1133">Transmembrane helix</keyword>
<name>T0HE69_9SPHN</name>
<dbReference type="SMART" id="SM00387">
    <property type="entry name" value="HATPase_c"/>
    <property type="match status" value="1"/>
</dbReference>
<sequence length="904" mass="96415">MLPGIGIVWPLRQGRGMTDPESRPSPEALLRAASREGRGRLKIFLGAAPGVGKTFEMLREGAERLRGGTDVVVAVVETHGRAETEALVAPFEVVARSQRAYRGHVLEEMDLNAVLARRPELALVDEFAHSNVDGSRHPKRWQDVMELLDAGIDVYTTLNIQHVESLNDVVASFTRVRVRETVPDSVFDGAEIEVVDLPPDELIDRLKAGKVYVPAEASRALGHFFSKPNLSALREMALRRAALSIDRALLDHLDAGALPGTFAGGERVLVAVSELPGSDILVRSAKRLADALRAPWQAIHVETPRAQQFCEDEKRRIADTLRLAANLGATIATVPAGSVTEGLTTHIRGMRATQLVVGKSERSWWFEWRHGSVVSAMLRLGNGLAVHVVPAAADGSRPPTVRSAPHAWGGRTAYGAIVALIGLTVGLGKLAEPWIGLGGVDLFFLLPVIVASARYGLRPGLVCGLGAGLAYNFFFLPPLHTFTIADPQSVLTLFVLIGIAAFTANLTGQLKARATIGARGAQENAAIAAFGQALAKASDWETTSRIICEEVCRLLDLSVVLLNQRSAGLAIVASCPDKPGELDPINRAAADWAWSRGEVAGSGTGTLSAADWQFHPLKTALGVLAVIGMARPDGRDPVRADQAVLLETLLGQAALAHERLRLEDEVREVTVLKERDRLRAALLSSIGHDLRTPLTSVASAVEAAGIELPHAPTLAIARMEVARLRRYLDNLVDMVRIDAGALELHPEPIDLIDAVAGAVHDLKELFRGRHINLKVPVNLPFVTADPTLLHHILINLLANAAQHGGEGGSITIEGRRTPDAVELSILDGGPGLPVGEESRIFETFTQGRGGDRHGGSGLGLAIVKGFADAMGVRASAANQQEGGAAFTLHFPRGLLEGASPASHA</sequence>
<reference evidence="14 15" key="1">
    <citation type="journal article" date="2013" name="Genome Announc.">
        <title>Draft Genome Sequence of Sphingobium lactosutens Strain DS20T, Isolated from a Hexachlorocyclohexane Dumpsite.</title>
        <authorList>
            <person name="Kumar R."/>
            <person name="Dwivedi V."/>
            <person name="Negi V."/>
            <person name="Khurana J.P."/>
            <person name="Lal R."/>
        </authorList>
    </citation>
    <scope>NUCLEOTIDE SEQUENCE [LARGE SCALE GENOMIC DNA]</scope>
    <source>
        <strain evidence="14 15">DS20</strain>
    </source>
</reference>
<keyword evidence="9" id="KW-0067">ATP-binding</keyword>
<dbReference type="Pfam" id="PF02702">
    <property type="entry name" value="KdpD"/>
    <property type="match status" value="1"/>
</dbReference>
<dbReference type="Gene3D" id="3.40.50.300">
    <property type="entry name" value="P-loop containing nucleotide triphosphate hydrolases"/>
    <property type="match status" value="1"/>
</dbReference>
<dbReference type="InterPro" id="IPR052023">
    <property type="entry name" value="Histidine_kinase_KdpD"/>
</dbReference>
<feature type="domain" description="Histidine kinase" evidence="13">
    <location>
        <begin position="685"/>
        <end position="894"/>
    </location>
</feature>
<dbReference type="InterPro" id="IPR003661">
    <property type="entry name" value="HisK_dim/P_dom"/>
</dbReference>
<dbReference type="GO" id="GO:0000155">
    <property type="term" value="F:phosphorelay sensor kinase activity"/>
    <property type="evidence" value="ECO:0007669"/>
    <property type="project" value="InterPro"/>
</dbReference>
<dbReference type="SMART" id="SM00388">
    <property type="entry name" value="HisKA"/>
    <property type="match status" value="1"/>
</dbReference>
<dbReference type="Gene3D" id="1.20.120.620">
    <property type="entry name" value="Backbone structure of the membrane domain of e. Coli histidine kinase receptor kdpd"/>
    <property type="match status" value="1"/>
</dbReference>
<dbReference type="eggNOG" id="COG2205">
    <property type="taxonomic scope" value="Bacteria"/>
</dbReference>
<dbReference type="InterPro" id="IPR038318">
    <property type="entry name" value="KdpD_sf"/>
</dbReference>
<dbReference type="InterPro" id="IPR029016">
    <property type="entry name" value="GAF-like_dom_sf"/>
</dbReference>
<comment type="subcellular location">
    <subcellularLocation>
        <location evidence="2">Membrane</location>
        <topology evidence="2">Multi-pass membrane protein</topology>
    </subcellularLocation>
</comment>
<dbReference type="EC" id="2.7.13.3" evidence="3"/>
<dbReference type="SUPFAM" id="SSF55781">
    <property type="entry name" value="GAF domain-like"/>
    <property type="match status" value="1"/>
</dbReference>
<evidence type="ECO:0000256" key="2">
    <source>
        <dbReference type="ARBA" id="ARBA00004141"/>
    </source>
</evidence>
<comment type="caution">
    <text evidence="14">The sequence shown here is derived from an EMBL/GenBank/DDBJ whole genome shotgun (WGS) entry which is preliminary data.</text>
</comment>
<dbReference type="PANTHER" id="PTHR45569">
    <property type="entry name" value="SENSOR PROTEIN KDPD"/>
    <property type="match status" value="1"/>
</dbReference>
<dbReference type="EMBL" id="ATDP01000090">
    <property type="protein sequence ID" value="EQB14666.1"/>
    <property type="molecule type" value="Genomic_DNA"/>
</dbReference>
<dbReference type="Pfam" id="PF02518">
    <property type="entry name" value="HATPase_c"/>
    <property type="match status" value="1"/>
</dbReference>
<dbReference type="Proteomes" id="UP000015531">
    <property type="component" value="Unassembled WGS sequence"/>
</dbReference>
<evidence type="ECO:0000256" key="9">
    <source>
        <dbReference type="ARBA" id="ARBA00022840"/>
    </source>
</evidence>
<dbReference type="PATRIC" id="fig|1331060.3.peg.2489"/>
<dbReference type="GO" id="GO:0005737">
    <property type="term" value="C:cytoplasm"/>
    <property type="evidence" value="ECO:0007669"/>
    <property type="project" value="UniProtKB-ARBA"/>
</dbReference>
<dbReference type="Gene3D" id="3.40.50.620">
    <property type="entry name" value="HUPs"/>
    <property type="match status" value="1"/>
</dbReference>
<proteinExistence type="predicted"/>
<dbReference type="InterPro" id="IPR027417">
    <property type="entry name" value="P-loop_NTPase"/>
</dbReference>
<evidence type="ECO:0000256" key="4">
    <source>
        <dbReference type="ARBA" id="ARBA00022553"/>
    </source>
</evidence>
<organism evidence="14 15">
    <name type="scientific">Sphingobium lactosutens DS20</name>
    <dbReference type="NCBI Taxonomy" id="1331060"/>
    <lineage>
        <taxon>Bacteria</taxon>
        <taxon>Pseudomonadati</taxon>
        <taxon>Pseudomonadota</taxon>
        <taxon>Alphaproteobacteria</taxon>
        <taxon>Sphingomonadales</taxon>
        <taxon>Sphingomonadaceae</taxon>
        <taxon>Sphingobium</taxon>
    </lineage>
</organism>
<comment type="catalytic activity">
    <reaction evidence="1">
        <text>ATP + protein L-histidine = ADP + protein N-phospho-L-histidine.</text>
        <dbReference type="EC" id="2.7.13.3"/>
    </reaction>
</comment>
<keyword evidence="15" id="KW-1185">Reference proteome</keyword>
<evidence type="ECO:0000313" key="14">
    <source>
        <dbReference type="EMBL" id="EQB14666.1"/>
    </source>
</evidence>
<evidence type="ECO:0000256" key="5">
    <source>
        <dbReference type="ARBA" id="ARBA00022679"/>
    </source>
</evidence>
<dbReference type="Pfam" id="PF13492">
    <property type="entry name" value="GAF_3"/>
    <property type="match status" value="1"/>
</dbReference>
<evidence type="ECO:0000256" key="3">
    <source>
        <dbReference type="ARBA" id="ARBA00012438"/>
    </source>
</evidence>
<keyword evidence="12" id="KW-0472">Membrane</keyword>
<accession>T0HE69</accession>